<organism evidence="1 2">
    <name type="scientific">Lysinibacillus agricola</name>
    <dbReference type="NCBI Taxonomy" id="2590012"/>
    <lineage>
        <taxon>Bacteria</taxon>
        <taxon>Bacillati</taxon>
        <taxon>Bacillota</taxon>
        <taxon>Bacilli</taxon>
        <taxon>Bacillales</taxon>
        <taxon>Bacillaceae</taxon>
        <taxon>Lysinibacillus</taxon>
    </lineage>
</organism>
<proteinExistence type="predicted"/>
<dbReference type="RefSeq" id="WP_053592496.1">
    <property type="nucleotide sequence ID" value="NZ_CP067341.1"/>
</dbReference>
<sequence length="72" mass="8153">MSLEIKRRLPDGSFGEAVKPFGGETDQEKIVRLEEENANLTFALLEKDLRIENIEAVQAEILLQLLKREGSL</sequence>
<accession>A0ABX7AKR2</accession>
<gene>
    <name evidence="1" type="ORF">FJQ98_14040</name>
</gene>
<evidence type="ECO:0000313" key="2">
    <source>
        <dbReference type="Proteomes" id="UP000596049"/>
    </source>
</evidence>
<keyword evidence="2" id="KW-1185">Reference proteome</keyword>
<evidence type="ECO:0000313" key="1">
    <source>
        <dbReference type="EMBL" id="QQP10408.1"/>
    </source>
</evidence>
<protein>
    <submittedName>
        <fullName evidence="1">Uncharacterized protein</fullName>
    </submittedName>
</protein>
<name>A0ABX7AKR2_9BACI</name>
<dbReference type="Proteomes" id="UP000596049">
    <property type="component" value="Chromosome"/>
</dbReference>
<dbReference type="EMBL" id="CP067341">
    <property type="protein sequence ID" value="QQP10408.1"/>
    <property type="molecule type" value="Genomic_DNA"/>
</dbReference>
<reference evidence="1 2" key="1">
    <citation type="submission" date="2020-01" db="EMBL/GenBank/DDBJ databases">
        <authorList>
            <person name="Liu G."/>
            <person name="Liu B."/>
        </authorList>
    </citation>
    <scope>NUCLEOTIDE SEQUENCE [LARGE SCALE GENOMIC DNA]</scope>
    <source>
        <strain evidence="1 2">FJAT-51161</strain>
    </source>
</reference>